<dbReference type="InterPro" id="IPR036388">
    <property type="entry name" value="WH-like_DNA-bd_sf"/>
</dbReference>
<dbReference type="Pfam" id="PF00196">
    <property type="entry name" value="GerE"/>
    <property type="match status" value="1"/>
</dbReference>
<dbReference type="Gene3D" id="1.10.10.10">
    <property type="entry name" value="Winged helix-like DNA-binding domain superfamily/Winged helix DNA-binding domain"/>
    <property type="match status" value="1"/>
</dbReference>
<dbReference type="InterPro" id="IPR016032">
    <property type="entry name" value="Sig_transdc_resp-reg_C-effctor"/>
</dbReference>
<dbReference type="PROSITE" id="PS50043">
    <property type="entry name" value="HTH_LUXR_2"/>
    <property type="match status" value="1"/>
</dbReference>
<reference evidence="6" key="1">
    <citation type="journal article" date="2019" name="Int. J. Syst. Evol. Microbiol.">
        <title>The Global Catalogue of Microorganisms (GCM) 10K type strain sequencing project: providing services to taxonomists for standard genome sequencing and annotation.</title>
        <authorList>
            <consortium name="The Broad Institute Genomics Platform"/>
            <consortium name="The Broad Institute Genome Sequencing Center for Infectious Disease"/>
            <person name="Wu L."/>
            <person name="Ma J."/>
        </authorList>
    </citation>
    <scope>NUCLEOTIDE SEQUENCE [LARGE SCALE GENOMIC DNA]</scope>
    <source>
        <strain evidence="6">JCM 18514</strain>
    </source>
</reference>
<accession>A0ABP9SEA4</accession>
<dbReference type="SMART" id="SM00421">
    <property type="entry name" value="HTH_LUXR"/>
    <property type="match status" value="1"/>
</dbReference>
<name>A0ABP9SEA4_9MICC</name>
<evidence type="ECO:0000256" key="3">
    <source>
        <dbReference type="ARBA" id="ARBA00023163"/>
    </source>
</evidence>
<dbReference type="InterPro" id="IPR000792">
    <property type="entry name" value="Tscrpt_reg_LuxR_C"/>
</dbReference>
<feature type="domain" description="HTH luxR-type" evidence="4">
    <location>
        <begin position="172"/>
        <end position="236"/>
    </location>
</feature>
<proteinExistence type="predicted"/>
<keyword evidence="6" id="KW-1185">Reference proteome</keyword>
<dbReference type="PANTHER" id="PTHR44688">
    <property type="entry name" value="DNA-BINDING TRANSCRIPTIONAL ACTIVATOR DEVR_DOSR"/>
    <property type="match status" value="1"/>
</dbReference>
<sequence length="236" mass="26848">MEPDAKLATELVGLADRDAYLRAASELLLNLFPSEHAAWNDVDAWTQESGVRAFPEHSGVDIPKMLLELYAEHPIVMSFQRDPSDSLRRLSDLISDRQLYQTRAFREGLSFLDVNRQLVFMTSPASDHRFRGWSLNRWGHDFGDNEVELARHIQPMLCLLEHAYPCAKPRETHSEEYSLTVREQEILQFLGEGLTGVAIGHLLGVSSRTVAKHLEHAYAKLGCTNRIDALRRLRGE</sequence>
<dbReference type="PRINTS" id="PR00038">
    <property type="entry name" value="HTHLUXR"/>
</dbReference>
<dbReference type="EMBL" id="BAABKK010000012">
    <property type="protein sequence ID" value="GAA5194226.1"/>
    <property type="molecule type" value="Genomic_DNA"/>
</dbReference>
<dbReference type="CDD" id="cd06170">
    <property type="entry name" value="LuxR_C_like"/>
    <property type="match status" value="1"/>
</dbReference>
<dbReference type="Proteomes" id="UP001500200">
    <property type="component" value="Unassembled WGS sequence"/>
</dbReference>
<organism evidence="5 6">
    <name type="scientific">Arthrobacter gyeryongensis</name>
    <dbReference type="NCBI Taxonomy" id="1650592"/>
    <lineage>
        <taxon>Bacteria</taxon>
        <taxon>Bacillati</taxon>
        <taxon>Actinomycetota</taxon>
        <taxon>Actinomycetes</taxon>
        <taxon>Micrococcales</taxon>
        <taxon>Micrococcaceae</taxon>
        <taxon>Arthrobacter</taxon>
    </lineage>
</organism>
<evidence type="ECO:0000256" key="1">
    <source>
        <dbReference type="ARBA" id="ARBA00023015"/>
    </source>
</evidence>
<keyword evidence="1" id="KW-0805">Transcription regulation</keyword>
<protein>
    <recommendedName>
        <fullName evidence="4">HTH luxR-type domain-containing protein</fullName>
    </recommendedName>
</protein>
<evidence type="ECO:0000256" key="2">
    <source>
        <dbReference type="ARBA" id="ARBA00023125"/>
    </source>
</evidence>
<dbReference type="PANTHER" id="PTHR44688:SF16">
    <property type="entry name" value="DNA-BINDING TRANSCRIPTIONAL ACTIVATOR DEVR_DOSR"/>
    <property type="match status" value="1"/>
</dbReference>
<gene>
    <name evidence="5" type="ORF">GCM10023346_21140</name>
</gene>
<comment type="caution">
    <text evidence="5">The sequence shown here is derived from an EMBL/GenBank/DDBJ whole genome shotgun (WGS) entry which is preliminary data.</text>
</comment>
<evidence type="ECO:0000313" key="5">
    <source>
        <dbReference type="EMBL" id="GAA5194226.1"/>
    </source>
</evidence>
<dbReference type="RefSeq" id="WP_345449311.1">
    <property type="nucleotide sequence ID" value="NZ_BAABKK010000012.1"/>
</dbReference>
<evidence type="ECO:0000259" key="4">
    <source>
        <dbReference type="PROSITE" id="PS50043"/>
    </source>
</evidence>
<keyword evidence="3" id="KW-0804">Transcription</keyword>
<dbReference type="SUPFAM" id="SSF46894">
    <property type="entry name" value="C-terminal effector domain of the bipartite response regulators"/>
    <property type="match status" value="1"/>
</dbReference>
<evidence type="ECO:0000313" key="6">
    <source>
        <dbReference type="Proteomes" id="UP001500200"/>
    </source>
</evidence>
<keyword evidence="2" id="KW-0238">DNA-binding</keyword>